<evidence type="ECO:0000256" key="3">
    <source>
        <dbReference type="ARBA" id="ARBA00022801"/>
    </source>
</evidence>
<dbReference type="PANTHER" id="PTHR43053:SF3">
    <property type="entry name" value="ALPHA-GALACTOSIDASE C-RELATED"/>
    <property type="match status" value="1"/>
</dbReference>
<dbReference type="EMBL" id="AZGZ01000017">
    <property type="protein sequence ID" value="KZZ90362.1"/>
    <property type="molecule type" value="Genomic_DNA"/>
</dbReference>
<keyword evidence="4" id="KW-0326">Glycosidase</keyword>
<dbReference type="SUPFAM" id="SSF51445">
    <property type="entry name" value="(Trans)glycosidases"/>
    <property type="match status" value="1"/>
</dbReference>
<sequence length="714" mass="80027">MSDIKVITLSNATLEVTVAVTSDGLPVLRRLTAPGNTPAARTHTKYWPDSNTPLVELRYSHEGIVTAKSSKAMVGNRASARLQYVSHNETTDAVSKTLHVEMRDPETGVVVTSHLTLYNDLPVLRGTSTVKNTSTSSDVVLHHCTSLLLSGVTGDDKWWNNYIVSKARSSWFREAQWAEYDLPTLGLDDYGINGYPENHPASHANYSISNHGSFSTNGHLPMGMLQRKDKTETWLWQVECNGCWKWDMGDYKDDLYIALSGPTGLDHEFFQRLGPGESFTTVPAAMVFTVNGTEAAFAALTTYRRTIRRVHADNKTLGVIFNDYMNCLMGDPTDEKVLALVEPAKTAGAEYFCIDCGWYADDSNWWDDVGEWEPSKKRFPSGFDTVMRKIREQGLIPGVWLEPEVVGIRSKIGKTLPPECFFSRDGKRVIEKGRFQLDYRHPETIRWMDSIVDKLVLTYGVGYFKFDYNIEIVNGTDLNTCSPGSAQLEHQRAYIRWVNGLYDRHPDLVIESCSSGGSRLDYALLATHSLQSTSDQQCPILYAAIAAGVPTAVTPEQAANWAYPQAEWDDEKNAITVVNSMLGRVHLSGHLGRLSADQMKLVQDGLAIYKDVIRKDIPSAQAFWPLGFPAWHDDWIAYGLKTADEKTAYVAVYRRGGEKKCCLPISPFAKEKNVRVELMYPKFEAEASWDVAKGCLDVELPEHVCARLYRLKIE</sequence>
<dbReference type="PRINTS" id="PR00743">
    <property type="entry name" value="GLHYDRLASE36"/>
</dbReference>
<reference evidence="5 6" key="1">
    <citation type="journal article" date="2016" name="Genome Biol. Evol.">
        <title>Divergent and convergent evolution of fungal pathogenicity.</title>
        <authorList>
            <person name="Shang Y."/>
            <person name="Xiao G."/>
            <person name="Zheng P."/>
            <person name="Cen K."/>
            <person name="Zhan S."/>
            <person name="Wang C."/>
        </authorList>
    </citation>
    <scope>NUCLEOTIDE SEQUENCE [LARGE SCALE GENOMIC DNA]</scope>
    <source>
        <strain evidence="5 6">ARSEF 7405</strain>
    </source>
</reference>
<dbReference type="GO" id="GO:0004557">
    <property type="term" value="F:alpha-galactosidase activity"/>
    <property type="evidence" value="ECO:0007669"/>
    <property type="project" value="UniProtKB-EC"/>
</dbReference>
<dbReference type="EC" id="3.2.1.22" evidence="2"/>
<evidence type="ECO:0000313" key="6">
    <source>
        <dbReference type="Proteomes" id="UP000242877"/>
    </source>
</evidence>
<evidence type="ECO:0000313" key="5">
    <source>
        <dbReference type="EMBL" id="KZZ90362.1"/>
    </source>
</evidence>
<dbReference type="VEuPathDB" id="FungiDB:AAP_03892"/>
<dbReference type="Gene3D" id="3.20.20.70">
    <property type="entry name" value="Aldolase class I"/>
    <property type="match status" value="1"/>
</dbReference>
<evidence type="ECO:0000256" key="2">
    <source>
        <dbReference type="ARBA" id="ARBA00012755"/>
    </source>
</evidence>
<evidence type="ECO:0000256" key="4">
    <source>
        <dbReference type="ARBA" id="ARBA00023295"/>
    </source>
</evidence>
<dbReference type="Pfam" id="PF02065">
    <property type="entry name" value="Melibiase"/>
    <property type="match status" value="1"/>
</dbReference>
<accession>A0A167XQX9</accession>
<evidence type="ECO:0000256" key="1">
    <source>
        <dbReference type="ARBA" id="ARBA00001255"/>
    </source>
</evidence>
<dbReference type="InterPro" id="IPR050985">
    <property type="entry name" value="Alpha-glycosidase_related"/>
</dbReference>
<dbReference type="Proteomes" id="UP000242877">
    <property type="component" value="Unassembled WGS sequence"/>
</dbReference>
<name>A0A167XQX9_9EURO</name>
<dbReference type="InterPro" id="IPR038417">
    <property type="entry name" value="Alpga-gal_N_sf"/>
</dbReference>
<protein>
    <recommendedName>
        <fullName evidence="2">alpha-galactosidase</fullName>
        <ecNumber evidence="2">3.2.1.22</ecNumber>
    </recommendedName>
</protein>
<keyword evidence="6" id="KW-1185">Reference proteome</keyword>
<dbReference type="InterPro" id="IPR002252">
    <property type="entry name" value="Glyco_hydro_36"/>
</dbReference>
<organism evidence="5 6">
    <name type="scientific">Ascosphaera apis ARSEF 7405</name>
    <dbReference type="NCBI Taxonomy" id="392613"/>
    <lineage>
        <taxon>Eukaryota</taxon>
        <taxon>Fungi</taxon>
        <taxon>Dikarya</taxon>
        <taxon>Ascomycota</taxon>
        <taxon>Pezizomycotina</taxon>
        <taxon>Eurotiomycetes</taxon>
        <taxon>Eurotiomycetidae</taxon>
        <taxon>Onygenales</taxon>
        <taxon>Ascosphaeraceae</taxon>
        <taxon>Ascosphaera</taxon>
    </lineage>
</organism>
<keyword evidence="3 5" id="KW-0378">Hydrolase</keyword>
<dbReference type="GO" id="GO:0016052">
    <property type="term" value="P:carbohydrate catabolic process"/>
    <property type="evidence" value="ECO:0007669"/>
    <property type="project" value="InterPro"/>
</dbReference>
<dbReference type="InterPro" id="IPR017853">
    <property type="entry name" value="GH"/>
</dbReference>
<dbReference type="PANTHER" id="PTHR43053">
    <property type="entry name" value="GLYCOSIDASE FAMILY 31"/>
    <property type="match status" value="1"/>
</dbReference>
<gene>
    <name evidence="5" type="ORF">AAP_03892</name>
</gene>
<dbReference type="InterPro" id="IPR013785">
    <property type="entry name" value="Aldolase_TIM"/>
</dbReference>
<proteinExistence type="predicted"/>
<comment type="caution">
    <text evidence="5">The sequence shown here is derived from an EMBL/GenBank/DDBJ whole genome shotgun (WGS) entry which is preliminary data.</text>
</comment>
<dbReference type="AlphaFoldDB" id="A0A167XQX9"/>
<dbReference type="Gene3D" id="2.70.98.60">
    <property type="entry name" value="alpha-galactosidase from lactobacil brevis"/>
    <property type="match status" value="1"/>
</dbReference>
<dbReference type="OrthoDB" id="4200459at2759"/>
<comment type="catalytic activity">
    <reaction evidence="1">
        <text>Hydrolysis of terminal, non-reducing alpha-D-galactose residues in alpha-D-galactosides, including galactose oligosaccharides, galactomannans and galactolipids.</text>
        <dbReference type="EC" id="3.2.1.22"/>
    </reaction>
</comment>
<dbReference type="CDD" id="cd14791">
    <property type="entry name" value="GH36"/>
    <property type="match status" value="1"/>
</dbReference>